<dbReference type="PANTHER" id="PTHR23511:SF34">
    <property type="entry name" value="SYNAPTIC VESICLE GLYCOPROTEIN 2"/>
    <property type="match status" value="1"/>
</dbReference>
<feature type="transmembrane region" description="Helical" evidence="7">
    <location>
        <begin position="274"/>
        <end position="294"/>
    </location>
</feature>
<dbReference type="PROSITE" id="PS50850">
    <property type="entry name" value="MFS"/>
    <property type="match status" value="1"/>
</dbReference>
<name>A0ABU9WN78_9BURK</name>
<keyword evidence="3" id="KW-0813">Transport</keyword>
<dbReference type="InterPro" id="IPR005829">
    <property type="entry name" value="Sugar_transporter_CS"/>
</dbReference>
<evidence type="ECO:0000259" key="8">
    <source>
        <dbReference type="PROSITE" id="PS50850"/>
    </source>
</evidence>
<feature type="transmembrane region" description="Helical" evidence="7">
    <location>
        <begin position="401"/>
        <end position="424"/>
    </location>
</feature>
<dbReference type="RefSeq" id="WP_343494054.1">
    <property type="nucleotide sequence ID" value="NZ_JBCPYA010000012.1"/>
</dbReference>
<feature type="transmembrane region" description="Helical" evidence="7">
    <location>
        <begin position="75"/>
        <end position="94"/>
    </location>
</feature>
<dbReference type="PANTHER" id="PTHR23511">
    <property type="entry name" value="SYNAPTIC VESICLE GLYCOPROTEIN 2"/>
    <property type="match status" value="1"/>
</dbReference>
<accession>A0ABU9WN78</accession>
<dbReference type="Proteomes" id="UP001466933">
    <property type="component" value="Unassembled WGS sequence"/>
</dbReference>
<evidence type="ECO:0000256" key="6">
    <source>
        <dbReference type="ARBA" id="ARBA00023136"/>
    </source>
</evidence>
<comment type="subcellular location">
    <subcellularLocation>
        <location evidence="1">Membrane</location>
        <topology evidence="1">Multi-pass membrane protein</topology>
    </subcellularLocation>
</comment>
<dbReference type="PROSITE" id="PS00217">
    <property type="entry name" value="SUGAR_TRANSPORT_2"/>
    <property type="match status" value="1"/>
</dbReference>
<feature type="domain" description="Major facilitator superfamily (MFS) profile" evidence="8">
    <location>
        <begin position="40"/>
        <end position="454"/>
    </location>
</feature>
<protein>
    <submittedName>
        <fullName evidence="9">MFS transporter</fullName>
    </submittedName>
</protein>
<dbReference type="Gene3D" id="1.20.1250.20">
    <property type="entry name" value="MFS general substrate transporter like domains"/>
    <property type="match status" value="1"/>
</dbReference>
<evidence type="ECO:0000256" key="1">
    <source>
        <dbReference type="ARBA" id="ARBA00004141"/>
    </source>
</evidence>
<dbReference type="CDD" id="cd17316">
    <property type="entry name" value="MFS_SV2_like"/>
    <property type="match status" value="1"/>
</dbReference>
<evidence type="ECO:0000256" key="2">
    <source>
        <dbReference type="ARBA" id="ARBA00010992"/>
    </source>
</evidence>
<dbReference type="InterPro" id="IPR020846">
    <property type="entry name" value="MFS_dom"/>
</dbReference>
<evidence type="ECO:0000313" key="9">
    <source>
        <dbReference type="EMBL" id="MEN2473456.1"/>
    </source>
</evidence>
<evidence type="ECO:0000256" key="5">
    <source>
        <dbReference type="ARBA" id="ARBA00022989"/>
    </source>
</evidence>
<dbReference type="Pfam" id="PF00083">
    <property type="entry name" value="Sugar_tr"/>
    <property type="match status" value="1"/>
</dbReference>
<feature type="transmembrane region" description="Helical" evidence="7">
    <location>
        <begin position="314"/>
        <end position="335"/>
    </location>
</feature>
<gene>
    <name evidence="9" type="ORF">VOI36_26445</name>
</gene>
<feature type="transmembrane region" description="Helical" evidence="7">
    <location>
        <begin position="193"/>
        <end position="212"/>
    </location>
</feature>
<keyword evidence="10" id="KW-1185">Reference proteome</keyword>
<evidence type="ECO:0000256" key="4">
    <source>
        <dbReference type="ARBA" id="ARBA00022692"/>
    </source>
</evidence>
<keyword evidence="5 7" id="KW-1133">Transmembrane helix</keyword>
<comment type="similarity">
    <text evidence="2">Belongs to the major facilitator superfamily. Sugar transporter (TC 2.A.1.1) family.</text>
</comment>
<feature type="transmembrane region" description="Helical" evidence="7">
    <location>
        <begin position="164"/>
        <end position="187"/>
    </location>
</feature>
<keyword evidence="4 7" id="KW-0812">Transmembrane</keyword>
<feature type="transmembrane region" description="Helical" evidence="7">
    <location>
        <begin position="36"/>
        <end position="55"/>
    </location>
</feature>
<evidence type="ECO:0000256" key="3">
    <source>
        <dbReference type="ARBA" id="ARBA00022448"/>
    </source>
</evidence>
<feature type="transmembrane region" description="Helical" evidence="7">
    <location>
        <begin position="106"/>
        <end position="125"/>
    </location>
</feature>
<feature type="transmembrane region" description="Helical" evidence="7">
    <location>
        <begin position="131"/>
        <end position="152"/>
    </location>
</feature>
<feature type="transmembrane region" description="Helical" evidence="7">
    <location>
        <begin position="367"/>
        <end position="389"/>
    </location>
</feature>
<organism evidence="9 10">
    <name type="scientific">Burkholderia theae</name>
    <dbReference type="NCBI Taxonomy" id="3143496"/>
    <lineage>
        <taxon>Bacteria</taxon>
        <taxon>Pseudomonadati</taxon>
        <taxon>Pseudomonadota</taxon>
        <taxon>Betaproteobacteria</taxon>
        <taxon>Burkholderiales</taxon>
        <taxon>Burkholderiaceae</taxon>
        <taxon>Burkholderia</taxon>
    </lineage>
</organism>
<comment type="caution">
    <text evidence="9">The sequence shown here is derived from an EMBL/GenBank/DDBJ whole genome shotgun (WGS) entry which is preliminary data.</text>
</comment>
<keyword evidence="6 7" id="KW-0472">Membrane</keyword>
<proteinExistence type="inferred from homology"/>
<feature type="transmembrane region" description="Helical" evidence="7">
    <location>
        <begin position="342"/>
        <end position="361"/>
    </location>
</feature>
<dbReference type="InterPro" id="IPR005828">
    <property type="entry name" value="MFS_sugar_transport-like"/>
</dbReference>
<dbReference type="SUPFAM" id="SSF103473">
    <property type="entry name" value="MFS general substrate transporter"/>
    <property type="match status" value="1"/>
</dbReference>
<dbReference type="InterPro" id="IPR036259">
    <property type="entry name" value="MFS_trans_sf"/>
</dbReference>
<dbReference type="PROSITE" id="PS00216">
    <property type="entry name" value="SUGAR_TRANSPORT_1"/>
    <property type="match status" value="1"/>
</dbReference>
<feature type="transmembrane region" description="Helical" evidence="7">
    <location>
        <begin position="430"/>
        <end position="448"/>
    </location>
</feature>
<evidence type="ECO:0000256" key="7">
    <source>
        <dbReference type="SAM" id="Phobius"/>
    </source>
</evidence>
<sequence>MANTPSISSLQDTAINDQSSPGWIAARLDRLEAWPYPHIVLMMVGITFFFAYFDISNIATVLPSAMHEFHVGKEAAAVVVSLGLWGYIVGGLVTSVIADRMGRKQGFLLAAMLYGVGSVVNGLAWNFNIFAVARFVSGMGIGAALTVISTYMSEISPAKGRGRYMAWTTLPGLVGSALVPWLSFWLVPNFAHGWRVILVLPVVGTLFVLFWIKHFPESPRWLVAHGHAQDAERIVAAAEALARKKTGRAPAPVLAPAQIDVHSRGISIIFGRRLLPWTILFFVIWFLNYLPIYGAISMGVTLLVDHGIPLQKSILLTIGYSIGIVLGGLVAPWIADRMPRKWPAFIATVVLGISLILLGMYPSNTMIAIVYFLLAFQAGIFAPSVYLLTAEHFPTAGRATGIAICNAVGHVGGAVAPFFIIGVYQSVGFATTWTVLGIVIFALAIALLPTRNTTGVSLEAISDATPAP</sequence>
<dbReference type="EMBL" id="JBCPYA010000012">
    <property type="protein sequence ID" value="MEN2473456.1"/>
    <property type="molecule type" value="Genomic_DNA"/>
</dbReference>
<evidence type="ECO:0000313" key="10">
    <source>
        <dbReference type="Proteomes" id="UP001466933"/>
    </source>
</evidence>
<reference evidence="9 10" key="1">
    <citation type="submission" date="2024-05" db="EMBL/GenBank/DDBJ databases">
        <title>Burkholderia sp. Nov. a novel bacteria isolated from rhizosphere soil of Camellia sinensis.</title>
        <authorList>
            <person name="Dong Y."/>
        </authorList>
    </citation>
    <scope>NUCLEOTIDE SEQUENCE [LARGE SCALE GENOMIC DNA]</scope>
    <source>
        <strain evidence="9 10">GS2Y</strain>
    </source>
</reference>